<dbReference type="GO" id="GO:0043758">
    <property type="term" value="F:acetate-CoA ligase (ADP-forming) activity"/>
    <property type="evidence" value="ECO:0007669"/>
    <property type="project" value="InterPro"/>
</dbReference>
<dbReference type="Pfam" id="PF13380">
    <property type="entry name" value="CoA_binding_2"/>
    <property type="match status" value="1"/>
</dbReference>
<accession>A0A0S1SPJ9</accession>
<evidence type="ECO:0000256" key="4">
    <source>
        <dbReference type="ARBA" id="ARBA00060888"/>
    </source>
</evidence>
<dbReference type="Pfam" id="PF13549">
    <property type="entry name" value="ATP-grasp_5"/>
    <property type="match status" value="1"/>
</dbReference>
<evidence type="ECO:0000256" key="1">
    <source>
        <dbReference type="ARBA" id="ARBA00022598"/>
    </source>
</evidence>
<dbReference type="PATRIC" id="fig|1735161.3.peg.792"/>
<dbReference type="Gene3D" id="3.30.1490.20">
    <property type="entry name" value="ATP-grasp fold, A domain"/>
    <property type="match status" value="1"/>
</dbReference>
<dbReference type="KEGG" id="prf:PeribacterA2_0811"/>
<gene>
    <name evidence="7" type="ORF">PeribacterD1_0812</name>
</gene>
<accession>A0A0S1SR53</accession>
<comment type="similarity">
    <text evidence="4">In the N-terminal section; belongs to the acetate CoA ligase alpha subunit family.</text>
</comment>
<dbReference type="PANTHER" id="PTHR43334">
    <property type="entry name" value="ACETATE--COA LIGASE [ADP-FORMING]"/>
    <property type="match status" value="1"/>
</dbReference>
<dbReference type="InterPro" id="IPR016102">
    <property type="entry name" value="Succinyl-CoA_synth-like"/>
</dbReference>
<dbReference type="EMBL" id="CP013065">
    <property type="protein sequence ID" value="ALM13481.1"/>
    <property type="molecule type" value="Genomic_DNA"/>
</dbReference>
<proteinExistence type="inferred from homology"/>
<dbReference type="InterPro" id="IPR043938">
    <property type="entry name" value="Ligase_CoA_dom"/>
</dbReference>
<dbReference type="SMART" id="SM00881">
    <property type="entry name" value="CoA_binding"/>
    <property type="match status" value="1"/>
</dbReference>
<evidence type="ECO:0000256" key="2">
    <source>
        <dbReference type="ARBA" id="ARBA00022741"/>
    </source>
</evidence>
<evidence type="ECO:0000256" key="3">
    <source>
        <dbReference type="ARBA" id="ARBA00022840"/>
    </source>
</evidence>
<dbReference type="InterPro" id="IPR003781">
    <property type="entry name" value="CoA-bd"/>
</dbReference>
<protein>
    <submittedName>
        <fullName evidence="7">Acetyl coenzyme A synthetase subunit alpha</fullName>
    </submittedName>
</protein>
<dbReference type="GO" id="GO:0046872">
    <property type="term" value="F:metal ion binding"/>
    <property type="evidence" value="ECO:0007669"/>
    <property type="project" value="InterPro"/>
</dbReference>
<accession>A0A0S1SX21</accession>
<dbReference type="Pfam" id="PF13607">
    <property type="entry name" value="Succ_CoA_lig"/>
    <property type="match status" value="1"/>
</dbReference>
<dbReference type="Pfam" id="PF19045">
    <property type="entry name" value="Ligase_CoA_2"/>
    <property type="match status" value="1"/>
</dbReference>
<dbReference type="InterPro" id="IPR051538">
    <property type="entry name" value="Acyl-CoA_Synth/Transferase"/>
</dbReference>
<name>A0A0S1SSL6_9BACT</name>
<feature type="domain" description="ATP-grasp" evidence="6">
    <location>
        <begin position="490"/>
        <end position="526"/>
    </location>
</feature>
<evidence type="ECO:0000313" key="8">
    <source>
        <dbReference type="Proteomes" id="UP000069135"/>
    </source>
</evidence>
<evidence type="ECO:0000259" key="6">
    <source>
        <dbReference type="PROSITE" id="PS50975"/>
    </source>
</evidence>
<reference evidence="8" key="1">
    <citation type="submission" date="2015-10" db="EMBL/GenBank/DDBJ databases">
        <title>Analysis of five complete genome sequences for members of the class Peribacteria in the recently recognized Peregrinibacteria bacterial phylum.</title>
        <authorList>
            <person name="Anantharaman K."/>
            <person name="Brown C.T."/>
            <person name="Burstein D."/>
            <person name="Castelle C.J."/>
            <person name="Probst A.J."/>
            <person name="Thomas B.C."/>
            <person name="Williams K.H."/>
            <person name="Banfield J.F."/>
        </authorList>
    </citation>
    <scope>NUCLEOTIDE SEQUENCE [LARGE SCALE GENOMIC DNA]</scope>
</reference>
<dbReference type="InterPro" id="IPR013815">
    <property type="entry name" value="ATP_grasp_subdomain_1"/>
</dbReference>
<evidence type="ECO:0000256" key="5">
    <source>
        <dbReference type="PROSITE-ProRule" id="PRU00409"/>
    </source>
</evidence>
<dbReference type="Gene3D" id="3.40.50.261">
    <property type="entry name" value="Succinyl-CoA synthetase domains"/>
    <property type="match status" value="2"/>
</dbReference>
<dbReference type="FunFam" id="3.30.1490.20:FF:000020">
    <property type="entry name" value="Protein lysine acetyltransferase"/>
    <property type="match status" value="1"/>
</dbReference>
<dbReference type="GO" id="GO:0005524">
    <property type="term" value="F:ATP binding"/>
    <property type="evidence" value="ECO:0007669"/>
    <property type="project" value="UniProtKB-UniRule"/>
</dbReference>
<dbReference type="InterPro" id="IPR036291">
    <property type="entry name" value="NAD(P)-bd_dom_sf"/>
</dbReference>
<accession>A0A0S1SSL6</accession>
<dbReference type="InterPro" id="IPR011761">
    <property type="entry name" value="ATP-grasp"/>
</dbReference>
<keyword evidence="2 5" id="KW-0547">Nucleotide-binding</keyword>
<dbReference type="STRING" id="1735162.PeribacterB2_0813"/>
<dbReference type="SUPFAM" id="SSF56059">
    <property type="entry name" value="Glutathione synthetase ATP-binding domain-like"/>
    <property type="match status" value="1"/>
</dbReference>
<dbReference type="SUPFAM" id="SSF52210">
    <property type="entry name" value="Succinyl-CoA synthetase domains"/>
    <property type="match status" value="2"/>
</dbReference>
<dbReference type="Gene3D" id="3.40.50.720">
    <property type="entry name" value="NAD(P)-binding Rossmann-like Domain"/>
    <property type="match status" value="1"/>
</dbReference>
<keyword evidence="3 5" id="KW-0067">ATP-binding</keyword>
<dbReference type="AlphaFoldDB" id="A0A0S1SSL6"/>
<keyword evidence="1" id="KW-0436">Ligase</keyword>
<sequence>MKTPTMHVMSLFRPDSIAVIGASADAHKVGHLILRNLLTQGYKGKVYAVNPKGGTILDHEVFPSVSAIPGPVDVAVVATPAATVSKLAEECGKKGVQTLVVISSGFREIGVDGKKIEEELKRVIGRHRMHLVGPNSLGFMRPSLGLNASFANRLPQAGSVALISQSGALADAFIDRSASIGLKLSFFVSLGNKVTMDECDFLSLCEKDPETRVIGLYLEGIVDGPRFLALTEHITRTKPVVLLKGGITEKGRAAASSHTGALAGTDAAVEAICEQAGILRAHSTRQFLDLLRTLSQQPPLLSDSLAIVTNAGGPGVLATDAAEREGLLVPSLSPEHASALEKQLPPSASVKNPIDVLGDALADRYEHALNAVAQDQNIDGALVILTPQIMTPAREVAEAVIRVEERYPLFPVIGCFMGGEGVREAIALLHAHGIPNFSCPESAMHVFASLRRAPKTQGKQRPISLNPARAAKAGRILVQSSGLLSEDRTAELLSLYKIPLPQGRVARTADAAVKIAREIGYPVVAKVSSKDILHKMDVGGVIVHLQTDAQVRAAFAKIMKSVKVKAPKARVAGILIQQSLPPGNEFIVGALKDETAGHLVMAGLGGIYTELFKDTSFRVAPVSTEQAYRMLTELKSWKLLLGLRGKPQLNIDALAELVATVSRLVKECPQIREIDLNPVLLTEKDLTILDAKVVV</sequence>
<dbReference type="PANTHER" id="PTHR43334:SF1">
    <property type="entry name" value="3-HYDROXYPROPIONATE--COA LIGASE [ADP-FORMING]"/>
    <property type="match status" value="1"/>
</dbReference>
<dbReference type="InterPro" id="IPR032875">
    <property type="entry name" value="Succ_CoA_lig_flav_dom"/>
</dbReference>
<evidence type="ECO:0000313" key="7">
    <source>
        <dbReference type="EMBL" id="ALM13481.1"/>
    </source>
</evidence>
<dbReference type="Proteomes" id="UP000069135">
    <property type="component" value="Chromosome"/>
</dbReference>
<organism evidence="7 8">
    <name type="scientific">Candidatus Peribacter riflensis</name>
    <dbReference type="NCBI Taxonomy" id="1735162"/>
    <lineage>
        <taxon>Bacteria</taxon>
        <taxon>Candidatus Peregrinibacteriota</taxon>
        <taxon>Candidatus Peribacteria</taxon>
        <taxon>Candidatus Peribacterales</taxon>
        <taxon>Candidatus Peribacteraceae</taxon>
        <taxon>Candidatus Peribacter</taxon>
    </lineage>
</organism>
<dbReference type="SUPFAM" id="SSF51735">
    <property type="entry name" value="NAD(P)-binding Rossmann-fold domains"/>
    <property type="match status" value="1"/>
</dbReference>
<accession>A0A0S1SIN2</accession>
<reference evidence="7 8" key="2">
    <citation type="journal article" date="2016" name="PeerJ">
        <title>Analysis of five complete genome sequences for members of the class Peribacteria in the recently recognized Peregrinibacteria bacterial phylum.</title>
        <authorList>
            <person name="Anantharaman K."/>
            <person name="Brown C.T."/>
            <person name="Burstein D."/>
            <person name="Castelle C.J."/>
            <person name="Probst A.J."/>
            <person name="Thomas B.C."/>
            <person name="Williams K.H."/>
            <person name="Banfield J.F."/>
        </authorList>
    </citation>
    <scope>NUCLEOTIDE SEQUENCE [LARGE SCALE GENOMIC DNA]</scope>
    <source>
        <strain evidence="7">RIFOXYD1_FULL_PER-ii_59_16</strain>
    </source>
</reference>
<dbReference type="Gene3D" id="3.30.470.20">
    <property type="entry name" value="ATP-grasp fold, B domain"/>
    <property type="match status" value="1"/>
</dbReference>
<dbReference type="PROSITE" id="PS50975">
    <property type="entry name" value="ATP_GRASP"/>
    <property type="match status" value="1"/>
</dbReference>